<keyword evidence="4" id="KW-1185">Reference proteome</keyword>
<dbReference type="InterPro" id="IPR043504">
    <property type="entry name" value="Peptidase_S1_PA_chymotrypsin"/>
</dbReference>
<name>A0A7C9IEG8_9RHOB</name>
<proteinExistence type="predicted"/>
<dbReference type="InterPro" id="IPR050966">
    <property type="entry name" value="Glutamyl_endopeptidase"/>
</dbReference>
<keyword evidence="3" id="KW-0645">Protease</keyword>
<dbReference type="PANTHER" id="PTHR15462:SF8">
    <property type="entry name" value="SERINE PROTEASE"/>
    <property type="match status" value="1"/>
</dbReference>
<evidence type="ECO:0000256" key="1">
    <source>
        <dbReference type="ARBA" id="ARBA00022729"/>
    </source>
</evidence>
<keyword evidence="3" id="KW-0378">Hydrolase</keyword>
<dbReference type="Gene3D" id="2.40.10.10">
    <property type="entry name" value="Trypsin-like serine proteases"/>
    <property type="match status" value="1"/>
</dbReference>
<organism evidence="3 4">
    <name type="scientific">Kangsaoukella pontilimi</name>
    <dbReference type="NCBI Taxonomy" id="2691042"/>
    <lineage>
        <taxon>Bacteria</taxon>
        <taxon>Pseudomonadati</taxon>
        <taxon>Pseudomonadota</taxon>
        <taxon>Alphaproteobacteria</taxon>
        <taxon>Rhodobacterales</taxon>
        <taxon>Paracoccaceae</taxon>
        <taxon>Kangsaoukella</taxon>
    </lineage>
</organism>
<accession>A0A7C9IEG8</accession>
<evidence type="ECO:0000259" key="2">
    <source>
        <dbReference type="Pfam" id="PF00089"/>
    </source>
</evidence>
<dbReference type="GO" id="GO:0006508">
    <property type="term" value="P:proteolysis"/>
    <property type="evidence" value="ECO:0007669"/>
    <property type="project" value="UniProtKB-KW"/>
</dbReference>
<dbReference type="EMBL" id="WUPT01000001">
    <property type="protein sequence ID" value="MXQ06627.1"/>
    <property type="molecule type" value="Genomic_DNA"/>
</dbReference>
<dbReference type="InterPro" id="IPR009003">
    <property type="entry name" value="Peptidase_S1_PA"/>
</dbReference>
<gene>
    <name evidence="3" type="ORF">GQ651_02085</name>
</gene>
<dbReference type="InterPro" id="IPR018114">
    <property type="entry name" value="TRYPSIN_HIS"/>
</dbReference>
<feature type="domain" description="Peptidase S1" evidence="2">
    <location>
        <begin position="50"/>
        <end position="158"/>
    </location>
</feature>
<evidence type="ECO:0000313" key="4">
    <source>
        <dbReference type="Proteomes" id="UP000480350"/>
    </source>
</evidence>
<dbReference type="Pfam" id="PF00089">
    <property type="entry name" value="Trypsin"/>
    <property type="match status" value="1"/>
</dbReference>
<protein>
    <submittedName>
        <fullName evidence="3">Trypsin-like serine protease</fullName>
    </submittedName>
</protein>
<dbReference type="InterPro" id="IPR001254">
    <property type="entry name" value="Trypsin_dom"/>
</dbReference>
<dbReference type="Proteomes" id="UP000480350">
    <property type="component" value="Unassembled WGS sequence"/>
</dbReference>
<sequence length="235" mass="24974">MTRAARSDSVSDMLLRAIAVCLLALLLPADAPAQDLSASAGRLERLGVSGTCSATLVRPDVAVTAAHCVRPDQVRQGDAPQLFFRPGWPRDAGRMAVVDVVRHPLYAPAREGERWRFPFDIAVVRLARALPERVNPPLALGRPPEPGEYLTLVSWKKDQDAPVLRPCQVVPGVEALVTIACRVAGGESGGAVIRAGNGAPEIVAVLTSRAQIGSLPVGQASALELRLAPMLHRLD</sequence>
<evidence type="ECO:0000313" key="3">
    <source>
        <dbReference type="EMBL" id="MXQ06627.1"/>
    </source>
</evidence>
<reference evidence="3 4" key="2">
    <citation type="submission" date="2020-03" db="EMBL/GenBank/DDBJ databases">
        <title>Kangsaoukella pontilimi gen. nov., sp. nov., a new member of the family Rhodobacteraceae isolated from a tidal mudflat.</title>
        <authorList>
            <person name="Kim I.S."/>
        </authorList>
    </citation>
    <scope>NUCLEOTIDE SEQUENCE [LARGE SCALE GENOMIC DNA]</scope>
    <source>
        <strain evidence="3 4">GH1-50</strain>
    </source>
</reference>
<dbReference type="PROSITE" id="PS00134">
    <property type="entry name" value="TRYPSIN_HIS"/>
    <property type="match status" value="1"/>
</dbReference>
<dbReference type="PANTHER" id="PTHR15462">
    <property type="entry name" value="SERINE PROTEASE"/>
    <property type="match status" value="1"/>
</dbReference>
<comment type="caution">
    <text evidence="3">The sequence shown here is derived from an EMBL/GenBank/DDBJ whole genome shotgun (WGS) entry which is preliminary data.</text>
</comment>
<reference evidence="3 4" key="1">
    <citation type="submission" date="2019-12" db="EMBL/GenBank/DDBJ databases">
        <authorList>
            <person name="Lee S.D."/>
        </authorList>
    </citation>
    <scope>NUCLEOTIDE SEQUENCE [LARGE SCALE GENOMIC DNA]</scope>
    <source>
        <strain evidence="3 4">GH1-50</strain>
    </source>
</reference>
<dbReference type="AlphaFoldDB" id="A0A7C9IEG8"/>
<dbReference type="GO" id="GO:0004252">
    <property type="term" value="F:serine-type endopeptidase activity"/>
    <property type="evidence" value="ECO:0007669"/>
    <property type="project" value="InterPro"/>
</dbReference>
<keyword evidence="1" id="KW-0732">Signal</keyword>
<dbReference type="SUPFAM" id="SSF50494">
    <property type="entry name" value="Trypsin-like serine proteases"/>
    <property type="match status" value="1"/>
</dbReference>